<evidence type="ECO:0000313" key="2">
    <source>
        <dbReference type="EMBL" id="KAK8751934.1"/>
    </source>
</evidence>
<feature type="non-terminal residue" evidence="2">
    <location>
        <position position="1"/>
    </location>
</feature>
<dbReference type="EMBL" id="JARKIK010000005">
    <property type="protein sequence ID" value="KAK8751934.1"/>
    <property type="molecule type" value="Genomic_DNA"/>
</dbReference>
<sequence>ASLRGKVSEFDSYVLFLHKNAIQVLVPTIGQQLTLYLDSRSNKDKDTKSQAQKSLQTMEVDEEKPAPEFEFNEQELYVKCGDVIIRPFDHLRIQVTVDASDVQHQRVVCKLITPVIPGFSVPPLEQEDEKREQKVKKMKKN</sequence>
<dbReference type="InterPro" id="IPR012340">
    <property type="entry name" value="NA-bd_OB-fold"/>
</dbReference>
<evidence type="ECO:0000313" key="3">
    <source>
        <dbReference type="Proteomes" id="UP001445076"/>
    </source>
</evidence>
<feature type="region of interest" description="Disordered" evidence="1">
    <location>
        <begin position="40"/>
        <end position="65"/>
    </location>
</feature>
<dbReference type="Proteomes" id="UP001445076">
    <property type="component" value="Unassembled WGS sequence"/>
</dbReference>
<organism evidence="2 3">
    <name type="scientific">Cherax quadricarinatus</name>
    <name type="common">Australian red claw crayfish</name>
    <dbReference type="NCBI Taxonomy" id="27406"/>
    <lineage>
        <taxon>Eukaryota</taxon>
        <taxon>Metazoa</taxon>
        <taxon>Ecdysozoa</taxon>
        <taxon>Arthropoda</taxon>
        <taxon>Crustacea</taxon>
        <taxon>Multicrustacea</taxon>
        <taxon>Malacostraca</taxon>
        <taxon>Eumalacostraca</taxon>
        <taxon>Eucarida</taxon>
        <taxon>Decapoda</taxon>
        <taxon>Pleocyemata</taxon>
        <taxon>Astacidea</taxon>
        <taxon>Parastacoidea</taxon>
        <taxon>Parastacidae</taxon>
        <taxon>Cherax</taxon>
    </lineage>
</organism>
<name>A0AAW0YPD3_CHEQU</name>
<reference evidence="2 3" key="1">
    <citation type="journal article" date="2024" name="BMC Genomics">
        <title>Genome assembly of redclaw crayfish (Cherax quadricarinatus) provides insights into its immune adaptation and hypoxia tolerance.</title>
        <authorList>
            <person name="Liu Z."/>
            <person name="Zheng J."/>
            <person name="Li H."/>
            <person name="Fang K."/>
            <person name="Wang S."/>
            <person name="He J."/>
            <person name="Zhou D."/>
            <person name="Weng S."/>
            <person name="Chi M."/>
            <person name="Gu Z."/>
            <person name="He J."/>
            <person name="Li F."/>
            <person name="Wang M."/>
        </authorList>
    </citation>
    <scope>NUCLEOTIDE SEQUENCE [LARGE SCALE GENOMIC DNA]</scope>
    <source>
        <strain evidence="2">ZL_2023a</strain>
    </source>
</reference>
<gene>
    <name evidence="2" type="ORF">OTU49_011124</name>
</gene>
<dbReference type="AlphaFoldDB" id="A0AAW0YPD3"/>
<comment type="caution">
    <text evidence="2">The sequence shown here is derived from an EMBL/GenBank/DDBJ whole genome shotgun (WGS) entry which is preliminary data.</text>
</comment>
<accession>A0AAW0YPD3</accession>
<proteinExistence type="predicted"/>
<keyword evidence="3" id="KW-1185">Reference proteome</keyword>
<protein>
    <submittedName>
        <fullName evidence="2">Uncharacterized protein</fullName>
    </submittedName>
</protein>
<evidence type="ECO:0000256" key="1">
    <source>
        <dbReference type="SAM" id="MobiDB-lite"/>
    </source>
</evidence>
<dbReference type="Gene3D" id="2.40.50.140">
    <property type="entry name" value="Nucleic acid-binding proteins"/>
    <property type="match status" value="1"/>
</dbReference>